<keyword evidence="6" id="KW-0963">Cytoplasm</keyword>
<keyword evidence="7" id="KW-0328">Glycosyltransferase</keyword>
<feature type="domain" description="CBM20" evidence="13">
    <location>
        <begin position="1"/>
        <end position="101"/>
    </location>
</feature>
<evidence type="ECO:0000256" key="9">
    <source>
        <dbReference type="ARBA" id="ARBA00023277"/>
    </source>
</evidence>
<organism evidence="14 15">
    <name type="scientific">Hymenobacter negativus</name>
    <dbReference type="NCBI Taxonomy" id="2795026"/>
    <lineage>
        <taxon>Bacteria</taxon>
        <taxon>Pseudomonadati</taxon>
        <taxon>Bacteroidota</taxon>
        <taxon>Cytophagia</taxon>
        <taxon>Cytophagales</taxon>
        <taxon>Hymenobacteraceae</taxon>
        <taxon>Hymenobacter</taxon>
    </lineage>
</organism>
<keyword evidence="8" id="KW-0808">Transferase</keyword>
<feature type="domain" description="CBM20" evidence="13">
    <location>
        <begin position="169"/>
        <end position="283"/>
    </location>
</feature>
<keyword evidence="9" id="KW-0119">Carbohydrate metabolism</keyword>
<dbReference type="CDD" id="cd05467">
    <property type="entry name" value="CBM20"/>
    <property type="match status" value="1"/>
</dbReference>
<dbReference type="SMART" id="SM01065">
    <property type="entry name" value="CBM_2"/>
    <property type="match status" value="2"/>
</dbReference>
<dbReference type="Pfam" id="PF00686">
    <property type="entry name" value="CBM_20"/>
    <property type="match status" value="2"/>
</dbReference>
<dbReference type="InterPro" id="IPR002044">
    <property type="entry name" value="CBM20"/>
</dbReference>
<feature type="region of interest" description="Disordered" evidence="12">
    <location>
        <begin position="130"/>
        <end position="172"/>
    </location>
</feature>
<dbReference type="Gene3D" id="3.20.20.80">
    <property type="entry name" value="Glycosidases"/>
    <property type="match status" value="2"/>
</dbReference>
<feature type="compositionally biased region" description="Low complexity" evidence="12">
    <location>
        <begin position="130"/>
        <end position="163"/>
    </location>
</feature>
<evidence type="ECO:0000256" key="6">
    <source>
        <dbReference type="ARBA" id="ARBA00022490"/>
    </source>
</evidence>
<dbReference type="InterPro" id="IPR013784">
    <property type="entry name" value="Carb-bd-like_fold"/>
</dbReference>
<protein>
    <recommendedName>
        <fullName evidence="5">4-alpha-glucanotransferase</fullName>
        <ecNumber evidence="4">2.4.1.25</ecNumber>
    </recommendedName>
    <alternativeName>
        <fullName evidence="10">Amylomaltase</fullName>
    </alternativeName>
    <alternativeName>
        <fullName evidence="11">Disproportionating enzyme</fullName>
    </alternativeName>
</protein>
<evidence type="ECO:0000256" key="3">
    <source>
        <dbReference type="ARBA" id="ARBA00005684"/>
    </source>
</evidence>
<evidence type="ECO:0000256" key="12">
    <source>
        <dbReference type="SAM" id="MobiDB-lite"/>
    </source>
</evidence>
<dbReference type="InterPro" id="IPR013783">
    <property type="entry name" value="Ig-like_fold"/>
</dbReference>
<sequence length="944" mass="107312">MILRFSLPYRTVLGQRLAVCGSHPDLGSWQPNAAADMNYDEATTCWSLELTVPDAVGELTYKYVLRDDNTGGEHWEAGPNRRIAYDASRTQRLHLADYWRAPAQPENELLTAAFTKALFRRPAKATAAVGTPAAPAKKAKAPAAAKGSKAAKATTEAAPALPTDNDQPTTKTAAGETTFRLLAPRVAPQLGLCILGSDPALGAWDNTKALVLSDADYPTWSGTVTLQNPTEDCYYKYAMWDAAAGHALDMEGGENRVVPATPDRTVARVFNDEAYQYATAWRGAGVALPVFAMRSAAGLGVGEFSDLKLLTDWAVQTGLKLVQILPINDTTATHTWVDSYPYAAISVFALHPQFIHLEGIATLKDKKAAKELAQLKQEFNAKDFVDYEPVMNAKWKFLKLLYKQEKAAFLADPEYREFFASQADWLVPYAAFSALRDRFGTADFQQWPEEFRTPANVAALTAETAPDYDDYGLFFFTQFHLDKQLRAAVDYARSRGVVLKGDLPIGIYRHSVDAWTQPELYHMNAQAGAPPDDFSTTGQNWRFPTYNWERMAEDGYLWWKQRMSYLARYFDTLRIDHILGFFRIWEMPIESVEGLLGHFAPALPLHRHEIERRLGWFDYSRLCEPYIRWHMLQDIFQGEAQNVFDEYMDDASYGRIHLKEAVSDQRKIEAYIAEKVATYPEHAEYFAWLQKGLFALVNEVLFVPAGDDFYHPRITLNKSYSFRELDSDEDRRRLYDDIYVDFFFRRHEEFWRQQGLVKLPPVRYATDMLICGEDLGMVPASVPGVMKELGILGLNIQRMPSNPETEFGHPDSAPYLSVVTTSSHDMSTVRGWWEEDRVRTQRFYETVLGHWREVAPFYCEPWVGREILVQHLHSPAMWAIFPLQDLLAIDGHLRRANPHEEQINVPSNPAHFWKYRLHLPLEELVQAVGFNEPLHQLVVASGRG</sequence>
<evidence type="ECO:0000256" key="7">
    <source>
        <dbReference type="ARBA" id="ARBA00022676"/>
    </source>
</evidence>
<keyword evidence="15" id="KW-1185">Reference proteome</keyword>
<dbReference type="Proteomes" id="UP000625631">
    <property type="component" value="Unassembled WGS sequence"/>
</dbReference>
<evidence type="ECO:0000313" key="15">
    <source>
        <dbReference type="Proteomes" id="UP000625631"/>
    </source>
</evidence>
<evidence type="ECO:0000256" key="10">
    <source>
        <dbReference type="ARBA" id="ARBA00031423"/>
    </source>
</evidence>
<dbReference type="InterPro" id="IPR003385">
    <property type="entry name" value="Glyco_hydro_77"/>
</dbReference>
<evidence type="ECO:0000256" key="11">
    <source>
        <dbReference type="ARBA" id="ARBA00031501"/>
    </source>
</evidence>
<dbReference type="Gene3D" id="2.60.40.10">
    <property type="entry name" value="Immunoglobulins"/>
    <property type="match status" value="2"/>
</dbReference>
<evidence type="ECO:0000256" key="8">
    <source>
        <dbReference type="ARBA" id="ARBA00022679"/>
    </source>
</evidence>
<dbReference type="EMBL" id="JAEDAE010000015">
    <property type="protein sequence ID" value="MBH8560508.1"/>
    <property type="molecule type" value="Genomic_DNA"/>
</dbReference>
<proteinExistence type="inferred from homology"/>
<comment type="similarity">
    <text evidence="3">Belongs to the disproportionating enzyme family.</text>
</comment>
<evidence type="ECO:0000256" key="1">
    <source>
        <dbReference type="ARBA" id="ARBA00000439"/>
    </source>
</evidence>
<reference evidence="14 15" key="1">
    <citation type="submission" date="2020-12" db="EMBL/GenBank/DDBJ databases">
        <title>Hymenobacter sp.</title>
        <authorList>
            <person name="Kim M.K."/>
        </authorList>
    </citation>
    <scope>NUCLEOTIDE SEQUENCE [LARGE SCALE GENOMIC DNA]</scope>
    <source>
        <strain evidence="14 15">BT442</strain>
    </source>
</reference>
<dbReference type="SUPFAM" id="SSF49452">
    <property type="entry name" value="Starch-binding domain-like"/>
    <property type="match status" value="2"/>
</dbReference>
<evidence type="ECO:0000259" key="13">
    <source>
        <dbReference type="PROSITE" id="PS51166"/>
    </source>
</evidence>
<dbReference type="InterPro" id="IPR017853">
    <property type="entry name" value="GH"/>
</dbReference>
<dbReference type="PANTHER" id="PTHR32518">
    <property type="match status" value="1"/>
</dbReference>
<comment type="subcellular location">
    <subcellularLocation>
        <location evidence="2">Cytoplasm</location>
    </subcellularLocation>
</comment>
<evidence type="ECO:0000313" key="14">
    <source>
        <dbReference type="EMBL" id="MBH8560508.1"/>
    </source>
</evidence>
<comment type="caution">
    <text evidence="14">The sequence shown here is derived from an EMBL/GenBank/DDBJ whole genome shotgun (WGS) entry which is preliminary data.</text>
</comment>
<name>A0ABS0QDT6_9BACT</name>
<dbReference type="RefSeq" id="WP_198076966.1">
    <property type="nucleotide sequence ID" value="NZ_JAEDAE010000015.1"/>
</dbReference>
<dbReference type="PANTHER" id="PTHR32518:SF3">
    <property type="entry name" value="4-ALPHA-GLUCANOTRANSFERASE"/>
    <property type="match status" value="1"/>
</dbReference>
<dbReference type="SUPFAM" id="SSF51445">
    <property type="entry name" value="(Trans)glycosidases"/>
    <property type="match status" value="1"/>
</dbReference>
<evidence type="ECO:0000256" key="4">
    <source>
        <dbReference type="ARBA" id="ARBA00012560"/>
    </source>
</evidence>
<dbReference type="Pfam" id="PF02446">
    <property type="entry name" value="Glyco_hydro_77"/>
    <property type="match status" value="1"/>
</dbReference>
<gene>
    <name evidence="14" type="ORF">I7X13_20795</name>
</gene>
<comment type="catalytic activity">
    <reaction evidence="1">
        <text>Transfers a segment of a (1-&gt;4)-alpha-D-glucan to a new position in an acceptor, which may be glucose or a (1-&gt;4)-alpha-D-glucan.</text>
        <dbReference type="EC" id="2.4.1.25"/>
    </reaction>
</comment>
<evidence type="ECO:0000256" key="5">
    <source>
        <dbReference type="ARBA" id="ARBA00020295"/>
    </source>
</evidence>
<evidence type="ECO:0000256" key="2">
    <source>
        <dbReference type="ARBA" id="ARBA00004496"/>
    </source>
</evidence>
<dbReference type="EC" id="2.4.1.25" evidence="4"/>
<accession>A0ABS0QDT6</accession>
<dbReference type="PROSITE" id="PS51166">
    <property type="entry name" value="CBM20"/>
    <property type="match status" value="2"/>
</dbReference>